<accession>A0ABR8WBB3</accession>
<gene>
    <name evidence="1" type="ORF">H9630_04065</name>
</gene>
<keyword evidence="2" id="KW-1185">Reference proteome</keyword>
<dbReference type="RefSeq" id="WP_191714507.1">
    <property type="nucleotide sequence ID" value="NZ_JACSPU010000001.1"/>
</dbReference>
<organism evidence="1 2">
    <name type="scientific">Planococcus wigleyi</name>
    <dbReference type="NCBI Taxonomy" id="2762216"/>
    <lineage>
        <taxon>Bacteria</taxon>
        <taxon>Bacillati</taxon>
        <taxon>Bacillota</taxon>
        <taxon>Bacilli</taxon>
        <taxon>Bacillales</taxon>
        <taxon>Caryophanaceae</taxon>
        <taxon>Planococcus</taxon>
    </lineage>
</organism>
<dbReference type="EMBL" id="JACSPU010000001">
    <property type="protein sequence ID" value="MBD8013986.1"/>
    <property type="molecule type" value="Genomic_DNA"/>
</dbReference>
<dbReference type="Proteomes" id="UP000658980">
    <property type="component" value="Unassembled WGS sequence"/>
</dbReference>
<reference evidence="1 2" key="1">
    <citation type="submission" date="2020-08" db="EMBL/GenBank/DDBJ databases">
        <title>A Genomic Blueprint of the Chicken Gut Microbiome.</title>
        <authorList>
            <person name="Gilroy R."/>
            <person name="Ravi A."/>
            <person name="Getino M."/>
            <person name="Pursley I."/>
            <person name="Horton D.L."/>
            <person name="Alikhan N.-F."/>
            <person name="Baker D."/>
            <person name="Gharbi K."/>
            <person name="Hall N."/>
            <person name="Watson M."/>
            <person name="Adriaenssens E.M."/>
            <person name="Foster-Nyarko E."/>
            <person name="Jarju S."/>
            <person name="Secka A."/>
            <person name="Antonio M."/>
            <person name="Oren A."/>
            <person name="Chaudhuri R."/>
            <person name="La Ragione R.M."/>
            <person name="Hildebrand F."/>
            <person name="Pallen M.J."/>
        </authorList>
    </citation>
    <scope>NUCLEOTIDE SEQUENCE [LARGE SCALE GENOMIC DNA]</scope>
    <source>
        <strain evidence="1 2">Sa1BUA13</strain>
    </source>
</reference>
<sequence length="141" mass="16138">MSGPSLRQLHAHHAIHEGALSGAVTKTEEVEDLLRAKEYEVAHQAADHLLEYWETRIISHADAEEEGFYQEMIDQKPELKQTVADLTRDHDILRIIVADIKILLAEEGLNYEVMKQFHALLVVNAIHSRDEERLLLQEPSI</sequence>
<evidence type="ECO:0000313" key="2">
    <source>
        <dbReference type="Proteomes" id="UP000658980"/>
    </source>
</evidence>
<comment type="caution">
    <text evidence="1">The sequence shown here is derived from an EMBL/GenBank/DDBJ whole genome shotgun (WGS) entry which is preliminary data.</text>
</comment>
<name>A0ABR8WBB3_9BACL</name>
<evidence type="ECO:0000313" key="1">
    <source>
        <dbReference type="EMBL" id="MBD8013986.1"/>
    </source>
</evidence>
<proteinExistence type="predicted"/>
<protein>
    <recommendedName>
        <fullName evidence="3">Hemerythrin-like domain-containing protein</fullName>
    </recommendedName>
</protein>
<evidence type="ECO:0008006" key="3">
    <source>
        <dbReference type="Google" id="ProtNLM"/>
    </source>
</evidence>